<feature type="domain" description="EGF-like" evidence="6 7">
    <location>
        <begin position="564"/>
        <end position="575"/>
    </location>
</feature>
<keyword evidence="5" id="KW-0812">Transmembrane</keyword>
<evidence type="ECO:0000256" key="1">
    <source>
        <dbReference type="ARBA" id="ARBA00022536"/>
    </source>
</evidence>
<dbReference type="PANTHER" id="PTHR24049:SF30">
    <property type="match status" value="1"/>
</dbReference>
<dbReference type="CDD" id="cd00037">
    <property type="entry name" value="CLECT"/>
    <property type="match status" value="1"/>
</dbReference>
<feature type="region of interest" description="Disordered" evidence="4">
    <location>
        <begin position="411"/>
        <end position="441"/>
    </location>
</feature>
<keyword evidence="3" id="KW-1015">Disulfide bond</keyword>
<feature type="compositionally biased region" description="Basic and acidic residues" evidence="4">
    <location>
        <begin position="429"/>
        <end position="438"/>
    </location>
</feature>
<keyword evidence="5" id="KW-1133">Transmembrane helix</keyword>
<dbReference type="Gene3D" id="3.10.100.10">
    <property type="entry name" value="Mannose-Binding Protein A, subunit A"/>
    <property type="match status" value="1"/>
</dbReference>
<name>A0A8J9YU18_BRALA</name>
<dbReference type="InterPro" id="IPR001881">
    <property type="entry name" value="EGF-like_Ca-bd_dom"/>
</dbReference>
<feature type="compositionally biased region" description="Basic and acidic residues" evidence="4">
    <location>
        <begin position="197"/>
        <end position="228"/>
    </location>
</feature>
<sequence length="787" mass="87895">MRDKEKAQVIGRNEESDRKPEDLDPHVGSILALGSWPLEQDNKDVDGRNVPPPLPPRRYENLDPHEESVFVLSCRSQSAAPKKPPPGHHAKMKERNTEKSPGPEQACQQYEDMNVESGGVEVILGSGLKRAVPDIPPPRKLDMGDKVSKRKKEDKENEVMEVVGHSVPSARQLNTGDPMVVWPERNEELSAIYSTSDEAHRMESNESPPHKFAETEEVHSEVQSKKENDEEFDDRTVPTSSSWPKKQYVDGRNEGLNRKYEDCVDPHGYSIFALSSSPKKQGGEDVEDRNVPPPLPPRKYEDMDPHGESILVLSSGLQRAVPNKPLPRHLAKMEVRDSKLSPRKKCDEDVPPPLPPKKFHDLDKGEKNKEQVDGGNAESDRRYENVDQHGESIFGSGPGLHRASLKELPAVRPGHGQESCSESPCSSEDPNRDEERDGPGLCHRVRDRAKEMWDKGKSSSLCWLILGCAVLVMTSVVMATILVPPIMAVGKQADDSVSKKQYVTPLEKPETPWLKTLNKEIGSDVSYSTSSSSPLNLTNADINECNRKPCQHGRCVNKDGGYRCTCSPGWTGQNCQQDINECTRKPCQHGRCVNKDGGYKCTCSPGWTGQNCQQDINECTRKPCQHGRCVNKDGGYKCTCSPGWTGKNCQQAQPRQSGWRDYNNHYYKLMEDKVSWATANWRCEQHGGNLSSIKDSDENDFIADVIRNAKGYLRHHVWFGLKRGPDGQFKWTDGSPLSYSNWAPGEPDNHSFLSFGKGEGCGAVISKGDKPHILRAELLSVYKRAKL</sequence>
<feature type="region of interest" description="Disordered" evidence="4">
    <location>
        <begin position="272"/>
        <end position="381"/>
    </location>
</feature>
<feature type="compositionally biased region" description="Basic and acidic residues" evidence="4">
    <location>
        <begin position="358"/>
        <end position="381"/>
    </location>
</feature>
<dbReference type="SUPFAM" id="SSF56436">
    <property type="entry name" value="C-type lectin-like"/>
    <property type="match status" value="1"/>
</dbReference>
<dbReference type="PROSITE" id="PS00010">
    <property type="entry name" value="ASX_HYDROXYL"/>
    <property type="match status" value="3"/>
</dbReference>
<organism evidence="8 9">
    <name type="scientific">Branchiostoma lanceolatum</name>
    <name type="common">Common lancelet</name>
    <name type="synonym">Amphioxus lanceolatum</name>
    <dbReference type="NCBI Taxonomy" id="7740"/>
    <lineage>
        <taxon>Eukaryota</taxon>
        <taxon>Metazoa</taxon>
        <taxon>Chordata</taxon>
        <taxon>Cephalochordata</taxon>
        <taxon>Leptocardii</taxon>
        <taxon>Amphioxiformes</taxon>
        <taxon>Branchiostomatidae</taxon>
        <taxon>Branchiostoma</taxon>
    </lineage>
</organism>
<dbReference type="SMART" id="SM00179">
    <property type="entry name" value="EGF_CA"/>
    <property type="match status" value="3"/>
</dbReference>
<feature type="region of interest" description="Disordered" evidence="4">
    <location>
        <begin position="130"/>
        <end position="178"/>
    </location>
</feature>
<keyword evidence="9" id="KW-1185">Reference proteome</keyword>
<keyword evidence="2" id="KW-0677">Repeat</keyword>
<feature type="compositionally biased region" description="Low complexity" evidence="4">
    <location>
        <begin position="418"/>
        <end position="428"/>
    </location>
</feature>
<proteinExistence type="predicted"/>
<keyword evidence="1" id="KW-0245">EGF-like domain</keyword>
<dbReference type="FunFam" id="2.10.25.10:FF:000901">
    <property type="entry name" value="Uncharacterized protein"/>
    <property type="match status" value="3"/>
</dbReference>
<dbReference type="CDD" id="cd00054">
    <property type="entry name" value="EGF_CA"/>
    <property type="match status" value="3"/>
</dbReference>
<dbReference type="OrthoDB" id="283575at2759"/>
<evidence type="ECO:0000313" key="9">
    <source>
        <dbReference type="Proteomes" id="UP000838412"/>
    </source>
</evidence>
<dbReference type="AlphaFoldDB" id="A0A8J9YU18"/>
<gene>
    <name evidence="8" type="primary">VCAN</name>
    <name evidence="8" type="ORF">BLAG_LOCUS5235</name>
</gene>
<evidence type="ECO:0000256" key="4">
    <source>
        <dbReference type="SAM" id="MobiDB-lite"/>
    </source>
</evidence>
<dbReference type="Gene3D" id="2.10.25.10">
    <property type="entry name" value="Laminin"/>
    <property type="match status" value="3"/>
</dbReference>
<dbReference type="InterPro" id="IPR000742">
    <property type="entry name" value="EGF"/>
</dbReference>
<dbReference type="Pfam" id="PF00059">
    <property type="entry name" value="Lectin_C"/>
    <property type="match status" value="1"/>
</dbReference>
<dbReference type="PROSITE" id="PS01186">
    <property type="entry name" value="EGF_2"/>
    <property type="match status" value="3"/>
</dbReference>
<evidence type="ECO:0000313" key="8">
    <source>
        <dbReference type="EMBL" id="CAH1241745.1"/>
    </source>
</evidence>
<dbReference type="PANTHER" id="PTHR24049">
    <property type="entry name" value="CRUMBS FAMILY MEMBER"/>
    <property type="match status" value="1"/>
</dbReference>
<evidence type="ECO:0000256" key="3">
    <source>
        <dbReference type="ARBA" id="ARBA00023157"/>
    </source>
</evidence>
<feature type="compositionally biased region" description="Basic and acidic residues" evidence="4">
    <location>
        <begin position="137"/>
        <end position="158"/>
    </location>
</feature>
<accession>A0A8J9YU18</accession>
<dbReference type="FunFam" id="3.10.100.10:FF:000094">
    <property type="entry name" value="Uncharacterized protein"/>
    <property type="match status" value="1"/>
</dbReference>
<dbReference type="PROSITE" id="PS01187">
    <property type="entry name" value="EGF_CA"/>
    <property type="match status" value="1"/>
</dbReference>
<dbReference type="InterPro" id="IPR018097">
    <property type="entry name" value="EGF_Ca-bd_CS"/>
</dbReference>
<evidence type="ECO:0000256" key="2">
    <source>
        <dbReference type="ARBA" id="ARBA00022737"/>
    </source>
</evidence>
<feature type="region of interest" description="Disordered" evidence="4">
    <location>
        <begin position="197"/>
        <end position="250"/>
    </location>
</feature>
<dbReference type="InterPro" id="IPR049883">
    <property type="entry name" value="NOTCH1_EGF-like"/>
</dbReference>
<dbReference type="SMART" id="SM00181">
    <property type="entry name" value="EGF"/>
    <property type="match status" value="3"/>
</dbReference>
<keyword evidence="5" id="KW-0472">Membrane</keyword>
<dbReference type="Pfam" id="PF07645">
    <property type="entry name" value="EGF_CA"/>
    <property type="match status" value="3"/>
</dbReference>
<feature type="compositionally biased region" description="Basic and acidic residues" evidence="4">
    <location>
        <begin position="57"/>
        <end position="68"/>
    </location>
</feature>
<dbReference type="SMART" id="SM00034">
    <property type="entry name" value="CLECT"/>
    <property type="match status" value="1"/>
</dbReference>
<feature type="region of interest" description="Disordered" evidence="4">
    <location>
        <begin position="1"/>
        <end position="106"/>
    </location>
</feature>
<dbReference type="SUPFAM" id="SSF57184">
    <property type="entry name" value="Growth factor receptor domain"/>
    <property type="match status" value="1"/>
</dbReference>
<dbReference type="Proteomes" id="UP000838412">
    <property type="component" value="Chromosome 12"/>
</dbReference>
<dbReference type="InterPro" id="IPR016187">
    <property type="entry name" value="CTDL_fold"/>
</dbReference>
<dbReference type="InterPro" id="IPR051022">
    <property type="entry name" value="Notch_Cell-Fate_Det"/>
</dbReference>
<evidence type="ECO:0000259" key="7">
    <source>
        <dbReference type="PROSITE" id="PS01186"/>
    </source>
</evidence>
<dbReference type="InterPro" id="IPR000152">
    <property type="entry name" value="EGF-type_Asp/Asn_hydroxyl_site"/>
</dbReference>
<dbReference type="EMBL" id="OV696697">
    <property type="protein sequence ID" value="CAH1241745.1"/>
    <property type="molecule type" value="Genomic_DNA"/>
</dbReference>
<feature type="compositionally biased region" description="Basic and acidic residues" evidence="4">
    <location>
        <begin position="1"/>
        <end position="25"/>
    </location>
</feature>
<reference evidence="8" key="1">
    <citation type="submission" date="2022-01" db="EMBL/GenBank/DDBJ databases">
        <authorList>
            <person name="Braso-Vives M."/>
        </authorList>
    </citation>
    <scope>NUCLEOTIDE SEQUENCE</scope>
</reference>
<dbReference type="InterPro" id="IPR009030">
    <property type="entry name" value="Growth_fac_rcpt_cys_sf"/>
</dbReference>
<evidence type="ECO:0000259" key="6">
    <source>
        <dbReference type="PROSITE" id="PS00022"/>
    </source>
</evidence>
<feature type="compositionally biased region" description="Basic and acidic residues" evidence="4">
    <location>
        <begin position="298"/>
        <end position="307"/>
    </location>
</feature>
<dbReference type="PROSITE" id="PS00022">
    <property type="entry name" value="EGF_1"/>
    <property type="match status" value="3"/>
</dbReference>
<dbReference type="GO" id="GO:0005509">
    <property type="term" value="F:calcium ion binding"/>
    <property type="evidence" value="ECO:0007669"/>
    <property type="project" value="InterPro"/>
</dbReference>
<evidence type="ECO:0000256" key="5">
    <source>
        <dbReference type="SAM" id="Phobius"/>
    </source>
</evidence>
<dbReference type="InterPro" id="IPR016186">
    <property type="entry name" value="C-type_lectin-like/link_sf"/>
</dbReference>
<feature type="transmembrane region" description="Helical" evidence="5">
    <location>
        <begin position="461"/>
        <end position="483"/>
    </location>
</feature>
<feature type="domain" description="EGF-like" evidence="6 7">
    <location>
        <begin position="601"/>
        <end position="612"/>
    </location>
</feature>
<protein>
    <submittedName>
        <fullName evidence="8">VCAN protein</fullName>
    </submittedName>
</protein>
<dbReference type="InterPro" id="IPR001304">
    <property type="entry name" value="C-type_lectin-like"/>
</dbReference>
<feature type="compositionally biased region" description="Basic and acidic residues" evidence="4">
    <location>
        <begin position="331"/>
        <end position="348"/>
    </location>
</feature>
<feature type="domain" description="EGF-like" evidence="6 7">
    <location>
        <begin position="638"/>
        <end position="649"/>
    </location>
</feature>